<dbReference type="AlphaFoldDB" id="A0A8S2UB34"/>
<accession>A0A8S2UB34</accession>
<dbReference type="EMBL" id="CAJNOK010039497">
    <property type="protein sequence ID" value="CAF1545200.1"/>
    <property type="molecule type" value="Genomic_DNA"/>
</dbReference>
<dbReference type="EMBL" id="CAJOBA010061890">
    <property type="protein sequence ID" value="CAF4334119.1"/>
    <property type="molecule type" value="Genomic_DNA"/>
</dbReference>
<name>A0A8S2UB34_9BILA</name>
<proteinExistence type="predicted"/>
<gene>
    <name evidence="1" type="ORF">OVA965_LOCUS38984</name>
    <name evidence="2" type="ORF">TMI583_LOCUS40229</name>
</gene>
<organism evidence="2 3">
    <name type="scientific">Didymodactylos carnosus</name>
    <dbReference type="NCBI Taxonomy" id="1234261"/>
    <lineage>
        <taxon>Eukaryota</taxon>
        <taxon>Metazoa</taxon>
        <taxon>Spiralia</taxon>
        <taxon>Gnathifera</taxon>
        <taxon>Rotifera</taxon>
        <taxon>Eurotatoria</taxon>
        <taxon>Bdelloidea</taxon>
        <taxon>Philodinida</taxon>
        <taxon>Philodinidae</taxon>
        <taxon>Didymodactylos</taxon>
    </lineage>
</organism>
<reference evidence="2" key="1">
    <citation type="submission" date="2021-02" db="EMBL/GenBank/DDBJ databases">
        <authorList>
            <person name="Nowell W R."/>
        </authorList>
    </citation>
    <scope>NUCLEOTIDE SEQUENCE</scope>
</reference>
<sequence>MYCSDGDIVAAGEGEGFDAIGAELCSRKPTDDIIIEQYQNMSKIVKECLQDNDIFTGDPRSRHAFLQLERIIHDLYSKQLPRNYYV</sequence>
<evidence type="ECO:0000313" key="2">
    <source>
        <dbReference type="EMBL" id="CAF4334119.1"/>
    </source>
</evidence>
<comment type="caution">
    <text evidence="2">The sequence shown here is derived from an EMBL/GenBank/DDBJ whole genome shotgun (WGS) entry which is preliminary data.</text>
</comment>
<evidence type="ECO:0000313" key="3">
    <source>
        <dbReference type="Proteomes" id="UP000682733"/>
    </source>
</evidence>
<dbReference type="Proteomes" id="UP000682733">
    <property type="component" value="Unassembled WGS sequence"/>
</dbReference>
<evidence type="ECO:0000313" key="1">
    <source>
        <dbReference type="EMBL" id="CAF1545200.1"/>
    </source>
</evidence>
<dbReference type="Proteomes" id="UP000677228">
    <property type="component" value="Unassembled WGS sequence"/>
</dbReference>
<protein>
    <submittedName>
        <fullName evidence="2">Uncharacterized protein</fullName>
    </submittedName>
</protein>